<name>A0ACC1XPW6_MELAZ</name>
<sequence length="574" mass="63847">MAAKTGSLREKLISVKGCSDLGLNTIRDLEQQPVGCFSSYRFICDEISNFVKKLRDVAHKAVQMGKNDPRKIVFAAKMGLALVLISLLIFFKEPVEELSRYSVWAILTVVVVFEFSIGATLSKGFNRGLGTLSAGGLALGMAELSELAGEWEEVVIIISIFTIGFVATYAKLYPTMKPYEYGFRVFLLTYCFIMVSGYRTREFIHTAVTRFVLIALGAAVCLVVNICIYPIWAGEDLHGLVVKNFMSVASSLEGCVNGYLSCLEYKRVPSKILTYQASDDPVYSGYRSAVESTSQEDSLVGFAIWEPPHGPYKSLRYPWKNYVKVSGALRHCAFMVMALHGCILSEIQAPAERRQVFCQELQRVGHAGAKLLRELGNKVKKLEKLGPGDILNEVHEAAEELQDKVDRKSYLLVNAESWEIGTRDKGPDVPQESLSFDDEENKVLEYKSLSDAVLDLRSVTMPNNWAPNRNTDINSPLIPEVPCEMETQVSWPARLSFDADAMPRVENSKTYESASALSLATFTSLLIEFVARLQTVVDSFQELSEKANFKEPVELPAAAQPSGFWTRLCSCLKS</sequence>
<protein>
    <submittedName>
        <fullName evidence="1">Aluminum-activated malate transporter</fullName>
    </submittedName>
</protein>
<accession>A0ACC1XPW6</accession>
<dbReference type="EMBL" id="CM051401">
    <property type="protein sequence ID" value="KAJ4713373.1"/>
    <property type="molecule type" value="Genomic_DNA"/>
</dbReference>
<proteinExistence type="predicted"/>
<reference evidence="1 2" key="1">
    <citation type="journal article" date="2023" name="Science">
        <title>Complex scaffold remodeling in plant triterpene biosynthesis.</title>
        <authorList>
            <person name="De La Pena R."/>
            <person name="Hodgson H."/>
            <person name="Liu J.C."/>
            <person name="Stephenson M.J."/>
            <person name="Martin A.C."/>
            <person name="Owen C."/>
            <person name="Harkess A."/>
            <person name="Leebens-Mack J."/>
            <person name="Jimenez L.E."/>
            <person name="Osbourn A."/>
            <person name="Sattely E.S."/>
        </authorList>
    </citation>
    <scope>NUCLEOTIDE SEQUENCE [LARGE SCALE GENOMIC DNA]</scope>
    <source>
        <strain evidence="2">cv. JPN11</strain>
        <tissue evidence="1">Leaf</tissue>
    </source>
</reference>
<gene>
    <name evidence="1" type="ORF">OWV82_015478</name>
</gene>
<comment type="caution">
    <text evidence="1">The sequence shown here is derived from an EMBL/GenBank/DDBJ whole genome shotgun (WGS) entry which is preliminary data.</text>
</comment>
<organism evidence="1 2">
    <name type="scientific">Melia azedarach</name>
    <name type="common">Chinaberry tree</name>
    <dbReference type="NCBI Taxonomy" id="155640"/>
    <lineage>
        <taxon>Eukaryota</taxon>
        <taxon>Viridiplantae</taxon>
        <taxon>Streptophyta</taxon>
        <taxon>Embryophyta</taxon>
        <taxon>Tracheophyta</taxon>
        <taxon>Spermatophyta</taxon>
        <taxon>Magnoliopsida</taxon>
        <taxon>eudicotyledons</taxon>
        <taxon>Gunneridae</taxon>
        <taxon>Pentapetalae</taxon>
        <taxon>rosids</taxon>
        <taxon>malvids</taxon>
        <taxon>Sapindales</taxon>
        <taxon>Meliaceae</taxon>
        <taxon>Melia</taxon>
    </lineage>
</organism>
<evidence type="ECO:0000313" key="1">
    <source>
        <dbReference type="EMBL" id="KAJ4713373.1"/>
    </source>
</evidence>
<evidence type="ECO:0000313" key="2">
    <source>
        <dbReference type="Proteomes" id="UP001164539"/>
    </source>
</evidence>
<dbReference type="Proteomes" id="UP001164539">
    <property type="component" value="Chromosome 8"/>
</dbReference>
<keyword evidence="2" id="KW-1185">Reference proteome</keyword>